<dbReference type="RefSeq" id="WP_338393844.1">
    <property type="nucleotide sequence ID" value="NZ_AP025314.1"/>
</dbReference>
<dbReference type="KEGG" id="fax:FUAX_10290"/>
<evidence type="ECO:0000313" key="1">
    <source>
        <dbReference type="EMBL" id="BDD08597.1"/>
    </source>
</evidence>
<dbReference type="AlphaFoldDB" id="A0AAU9CNS8"/>
<name>A0AAU9CNS8_9BACT</name>
<evidence type="ECO:0008006" key="3">
    <source>
        <dbReference type="Google" id="ProtNLM"/>
    </source>
</evidence>
<dbReference type="Proteomes" id="UP001348817">
    <property type="component" value="Chromosome"/>
</dbReference>
<proteinExistence type="predicted"/>
<gene>
    <name evidence="1" type="ORF">FUAX_10290</name>
</gene>
<keyword evidence="2" id="KW-1185">Reference proteome</keyword>
<accession>A0AAU9CNS8</accession>
<organism evidence="1 2">
    <name type="scientific">Fulvitalea axinellae</name>
    <dbReference type="NCBI Taxonomy" id="1182444"/>
    <lineage>
        <taxon>Bacteria</taxon>
        <taxon>Pseudomonadati</taxon>
        <taxon>Bacteroidota</taxon>
        <taxon>Cytophagia</taxon>
        <taxon>Cytophagales</taxon>
        <taxon>Persicobacteraceae</taxon>
        <taxon>Fulvitalea</taxon>
    </lineage>
</organism>
<reference evidence="1 2" key="1">
    <citation type="submission" date="2021-12" db="EMBL/GenBank/DDBJ databases">
        <title>Genome sequencing of bacteria with rrn-lacking chromosome and rrn-plasmid.</title>
        <authorList>
            <person name="Anda M."/>
            <person name="Iwasaki W."/>
        </authorList>
    </citation>
    <scope>NUCLEOTIDE SEQUENCE [LARGE SCALE GENOMIC DNA]</scope>
    <source>
        <strain evidence="1 2">DSM 100852</strain>
    </source>
</reference>
<dbReference type="EMBL" id="AP025314">
    <property type="protein sequence ID" value="BDD08597.1"/>
    <property type="molecule type" value="Genomic_DNA"/>
</dbReference>
<dbReference type="SUPFAM" id="SSF54631">
    <property type="entry name" value="CBS-domain pair"/>
    <property type="match status" value="1"/>
</dbReference>
<dbReference type="Gene3D" id="3.10.580.10">
    <property type="entry name" value="CBS-domain"/>
    <property type="match status" value="1"/>
</dbReference>
<sequence>MIAEELINYAIPPLKPKDSSQMALLWMEEMRVHELPVIEKKEFKGMISEQLILENNDLAASVGDYNLVAKDCAVGMNQHLYDIIRLATGNEVDMVAVMGDKGSFMGVVTLRQAVKALAGSSAIQRPGGIVILSMKAIDYSLAELARIIEAESTKILSVHAHEDPETPHMLSVTLKLDRSELSHIVATLERFKYDVVGRFEEERKHYNEKDRIDLLLRYLDI</sequence>
<protein>
    <recommendedName>
        <fullName evidence="3">CBS domain-containing protein</fullName>
    </recommendedName>
</protein>
<dbReference type="CDD" id="cd17783">
    <property type="entry name" value="CBS_pair_bac"/>
    <property type="match status" value="1"/>
</dbReference>
<evidence type="ECO:0000313" key="2">
    <source>
        <dbReference type="Proteomes" id="UP001348817"/>
    </source>
</evidence>
<dbReference type="InterPro" id="IPR046342">
    <property type="entry name" value="CBS_dom_sf"/>
</dbReference>